<keyword evidence="7 8" id="KW-0472">Membrane</keyword>
<accession>A0A382FL15</accession>
<dbReference type="PANTHER" id="PTHR47019">
    <property type="entry name" value="LIPID II FLIPPASE MURJ"/>
    <property type="match status" value="1"/>
</dbReference>
<evidence type="ECO:0000256" key="5">
    <source>
        <dbReference type="ARBA" id="ARBA00022984"/>
    </source>
</evidence>
<dbReference type="GO" id="GO:0005886">
    <property type="term" value="C:plasma membrane"/>
    <property type="evidence" value="ECO:0007669"/>
    <property type="project" value="UniProtKB-SubCell"/>
</dbReference>
<dbReference type="InterPro" id="IPR004268">
    <property type="entry name" value="MurJ"/>
</dbReference>
<evidence type="ECO:0000256" key="8">
    <source>
        <dbReference type="SAM" id="Phobius"/>
    </source>
</evidence>
<feature type="transmembrane region" description="Helical" evidence="8">
    <location>
        <begin position="159"/>
        <end position="179"/>
    </location>
</feature>
<protein>
    <recommendedName>
        <fullName evidence="10">Polysaccharide biosynthesis protein C-terminal domain-containing protein</fullName>
    </recommendedName>
</protein>
<dbReference type="Pfam" id="PF03023">
    <property type="entry name" value="MurJ"/>
    <property type="match status" value="1"/>
</dbReference>
<evidence type="ECO:0000256" key="6">
    <source>
        <dbReference type="ARBA" id="ARBA00022989"/>
    </source>
</evidence>
<sequence length="251" mass="27897">MRGLFQSFFTVSSYTTLSRVLGFIRDIFIAKYLGSTVTADAFFVAFRIPNFFRRVLAEGAYSAALIPVFSGIVLESKDDPEAADFVENTMSMLLIITVTLSVLFYFGMPYVIQVLAPGFSVNKEAFDLAVDFGKIIFPYLIFISLVAHFTSIVNVHEKFAAGAFVPAILNISFILSLFFLTPHLSSAGHALAYGVLIGGIAQFVFMYRAVLEFYKPRLRFPKINNKIKKFFPLFFPGIIGSGVIQLNIIIG</sequence>
<feature type="transmembrane region" description="Helical" evidence="8">
    <location>
        <begin position="230"/>
        <end position="250"/>
    </location>
</feature>
<dbReference type="InterPro" id="IPR051050">
    <property type="entry name" value="Lipid_II_flippase_MurJ/MviN"/>
</dbReference>
<organism evidence="9">
    <name type="scientific">marine metagenome</name>
    <dbReference type="NCBI Taxonomy" id="408172"/>
    <lineage>
        <taxon>unclassified sequences</taxon>
        <taxon>metagenomes</taxon>
        <taxon>ecological metagenomes</taxon>
    </lineage>
</organism>
<feature type="transmembrane region" description="Helical" evidence="8">
    <location>
        <begin position="191"/>
        <end position="210"/>
    </location>
</feature>
<keyword evidence="4" id="KW-0133">Cell shape</keyword>
<dbReference type="GO" id="GO:0015648">
    <property type="term" value="F:lipid-linked peptidoglycan transporter activity"/>
    <property type="evidence" value="ECO:0007669"/>
    <property type="project" value="TreeGrafter"/>
</dbReference>
<evidence type="ECO:0000256" key="2">
    <source>
        <dbReference type="ARBA" id="ARBA00022475"/>
    </source>
</evidence>
<feature type="transmembrane region" description="Helical" evidence="8">
    <location>
        <begin position="92"/>
        <end position="112"/>
    </location>
</feature>
<name>A0A382FL15_9ZZZZ</name>
<feature type="non-terminal residue" evidence="9">
    <location>
        <position position="251"/>
    </location>
</feature>
<proteinExistence type="predicted"/>
<evidence type="ECO:0000313" key="9">
    <source>
        <dbReference type="EMBL" id="SVB62913.1"/>
    </source>
</evidence>
<dbReference type="GO" id="GO:0009252">
    <property type="term" value="P:peptidoglycan biosynthetic process"/>
    <property type="evidence" value="ECO:0007669"/>
    <property type="project" value="UniProtKB-KW"/>
</dbReference>
<evidence type="ECO:0000256" key="1">
    <source>
        <dbReference type="ARBA" id="ARBA00004651"/>
    </source>
</evidence>
<comment type="subcellular location">
    <subcellularLocation>
        <location evidence="1">Cell membrane</location>
        <topology evidence="1">Multi-pass membrane protein</topology>
    </subcellularLocation>
</comment>
<keyword evidence="2" id="KW-1003">Cell membrane</keyword>
<dbReference type="EMBL" id="UINC01050212">
    <property type="protein sequence ID" value="SVB62913.1"/>
    <property type="molecule type" value="Genomic_DNA"/>
</dbReference>
<dbReference type="GO" id="GO:0034204">
    <property type="term" value="P:lipid translocation"/>
    <property type="evidence" value="ECO:0007669"/>
    <property type="project" value="TreeGrafter"/>
</dbReference>
<dbReference type="AlphaFoldDB" id="A0A382FL15"/>
<dbReference type="PANTHER" id="PTHR47019:SF1">
    <property type="entry name" value="LIPID II FLIPPASE MURJ"/>
    <property type="match status" value="1"/>
</dbReference>
<gene>
    <name evidence="9" type="ORF">METZ01_LOCUS215767</name>
</gene>
<keyword evidence="6 8" id="KW-1133">Transmembrane helix</keyword>
<evidence type="ECO:0000256" key="7">
    <source>
        <dbReference type="ARBA" id="ARBA00023136"/>
    </source>
</evidence>
<keyword evidence="5" id="KW-0573">Peptidoglycan synthesis</keyword>
<reference evidence="9" key="1">
    <citation type="submission" date="2018-05" db="EMBL/GenBank/DDBJ databases">
        <authorList>
            <person name="Lanie J.A."/>
            <person name="Ng W.-L."/>
            <person name="Kazmierczak K.M."/>
            <person name="Andrzejewski T.M."/>
            <person name="Davidsen T.M."/>
            <person name="Wayne K.J."/>
            <person name="Tettelin H."/>
            <person name="Glass J.I."/>
            <person name="Rusch D."/>
            <person name="Podicherti R."/>
            <person name="Tsui H.-C.T."/>
            <person name="Winkler M.E."/>
        </authorList>
    </citation>
    <scope>NUCLEOTIDE SEQUENCE</scope>
</reference>
<evidence type="ECO:0000256" key="4">
    <source>
        <dbReference type="ARBA" id="ARBA00022960"/>
    </source>
</evidence>
<dbReference type="PRINTS" id="PR01806">
    <property type="entry name" value="VIRFACTRMVIN"/>
</dbReference>
<dbReference type="GO" id="GO:0008360">
    <property type="term" value="P:regulation of cell shape"/>
    <property type="evidence" value="ECO:0007669"/>
    <property type="project" value="UniProtKB-KW"/>
</dbReference>
<feature type="transmembrane region" description="Helical" evidence="8">
    <location>
        <begin position="132"/>
        <end position="152"/>
    </location>
</feature>
<evidence type="ECO:0000256" key="3">
    <source>
        <dbReference type="ARBA" id="ARBA00022692"/>
    </source>
</evidence>
<keyword evidence="3 8" id="KW-0812">Transmembrane</keyword>
<evidence type="ECO:0008006" key="10">
    <source>
        <dbReference type="Google" id="ProtNLM"/>
    </source>
</evidence>